<evidence type="ECO:0000313" key="2">
    <source>
        <dbReference type="EMBL" id="KAJ3556326.1"/>
    </source>
</evidence>
<proteinExistence type="predicted"/>
<dbReference type="InterPro" id="IPR011009">
    <property type="entry name" value="Kinase-like_dom_sf"/>
</dbReference>
<dbReference type="Pfam" id="PF01636">
    <property type="entry name" value="APH"/>
    <property type="match status" value="1"/>
</dbReference>
<comment type="caution">
    <text evidence="2">The sequence shown here is derived from an EMBL/GenBank/DDBJ whole genome shotgun (WGS) entry which is preliminary data.</text>
</comment>
<dbReference type="Proteomes" id="UP001213000">
    <property type="component" value="Unassembled WGS sequence"/>
</dbReference>
<dbReference type="AlphaFoldDB" id="A0AAD5VH39"/>
<keyword evidence="3" id="KW-1185">Reference proteome</keyword>
<dbReference type="Gene3D" id="3.90.1200.10">
    <property type="match status" value="1"/>
</dbReference>
<dbReference type="InterPro" id="IPR051678">
    <property type="entry name" value="AGP_Transferase"/>
</dbReference>
<gene>
    <name evidence="2" type="ORF">NP233_g12007</name>
</gene>
<dbReference type="GO" id="GO:0004672">
    <property type="term" value="F:protein kinase activity"/>
    <property type="evidence" value="ECO:0007669"/>
    <property type="project" value="InterPro"/>
</dbReference>
<sequence>MRHVRHSDGSCLVPCFTSTVPFLRFADEEILKLPKTPVYAEGTPEFRYNRAFWFSTTTLAKGYFDLRSRSGDKAECGEANVQNLVYTRTQIPVPRIRRVIDFGERGAFVIVMDGIKGRQLSEIWDTLSFWKKLWVALTLRRYILQLRGLTKAPSNHTPPGPISPNRPMNCNSPQIFGELNPRIFPTVTDLADLFNRRYRQFLDRLQIPQNHPERYKQFDISEPLVIVHGDFTPRNMILGDDGWLWLIDWGYSGYYPSVV</sequence>
<evidence type="ECO:0000313" key="3">
    <source>
        <dbReference type="Proteomes" id="UP001213000"/>
    </source>
</evidence>
<reference evidence="2" key="1">
    <citation type="submission" date="2022-07" db="EMBL/GenBank/DDBJ databases">
        <title>Genome Sequence of Leucocoprinus birnbaumii.</title>
        <authorList>
            <person name="Buettner E."/>
        </authorList>
    </citation>
    <scope>NUCLEOTIDE SEQUENCE</scope>
    <source>
        <strain evidence="2">VT141</strain>
    </source>
</reference>
<evidence type="ECO:0000259" key="1">
    <source>
        <dbReference type="Pfam" id="PF01636"/>
    </source>
</evidence>
<dbReference type="PANTHER" id="PTHR21310">
    <property type="entry name" value="AMINOGLYCOSIDE PHOSPHOTRANSFERASE-RELATED-RELATED"/>
    <property type="match status" value="1"/>
</dbReference>
<dbReference type="PROSITE" id="PS00109">
    <property type="entry name" value="PROTEIN_KINASE_TYR"/>
    <property type="match status" value="1"/>
</dbReference>
<protein>
    <recommendedName>
        <fullName evidence="1">Aminoglycoside phosphotransferase domain-containing protein</fullName>
    </recommendedName>
</protein>
<dbReference type="InterPro" id="IPR008266">
    <property type="entry name" value="Tyr_kinase_AS"/>
</dbReference>
<dbReference type="InterPro" id="IPR002575">
    <property type="entry name" value="Aminoglycoside_PTrfase"/>
</dbReference>
<accession>A0AAD5VH39</accession>
<dbReference type="EMBL" id="JANIEX010001590">
    <property type="protein sequence ID" value="KAJ3556326.1"/>
    <property type="molecule type" value="Genomic_DNA"/>
</dbReference>
<name>A0AAD5VH39_9AGAR</name>
<organism evidence="2 3">
    <name type="scientific">Leucocoprinus birnbaumii</name>
    <dbReference type="NCBI Taxonomy" id="56174"/>
    <lineage>
        <taxon>Eukaryota</taxon>
        <taxon>Fungi</taxon>
        <taxon>Dikarya</taxon>
        <taxon>Basidiomycota</taxon>
        <taxon>Agaricomycotina</taxon>
        <taxon>Agaricomycetes</taxon>
        <taxon>Agaricomycetidae</taxon>
        <taxon>Agaricales</taxon>
        <taxon>Agaricineae</taxon>
        <taxon>Agaricaceae</taxon>
        <taxon>Leucocoprinus</taxon>
    </lineage>
</organism>
<dbReference type="SUPFAM" id="SSF56112">
    <property type="entry name" value="Protein kinase-like (PK-like)"/>
    <property type="match status" value="1"/>
</dbReference>
<feature type="domain" description="Aminoglycoside phosphotransferase" evidence="1">
    <location>
        <begin position="49"/>
        <end position="256"/>
    </location>
</feature>
<dbReference type="PANTHER" id="PTHR21310:SF39">
    <property type="entry name" value="AMINOGLYCOSIDE PHOSPHOTRANSFERASE DOMAIN-CONTAINING PROTEIN"/>
    <property type="match status" value="1"/>
</dbReference>